<evidence type="ECO:0000256" key="1">
    <source>
        <dbReference type="ARBA" id="ARBA00004418"/>
    </source>
</evidence>
<dbReference type="PANTHER" id="PTHR30024:SF47">
    <property type="entry name" value="TAURINE-BINDING PERIPLASMIC PROTEIN"/>
    <property type="match status" value="1"/>
</dbReference>
<evidence type="ECO:0000256" key="3">
    <source>
        <dbReference type="ARBA" id="ARBA00022729"/>
    </source>
</evidence>
<dbReference type="PANTHER" id="PTHR30024">
    <property type="entry name" value="ALIPHATIC SULFONATES-BINDING PROTEIN-RELATED"/>
    <property type="match status" value="1"/>
</dbReference>
<dbReference type="RefSeq" id="WP_084068405.1">
    <property type="nucleotide sequence ID" value="NZ_FWXY01000008.1"/>
</dbReference>
<name>A0A1W2BDC8_9BACT</name>
<dbReference type="Gene3D" id="3.40.190.10">
    <property type="entry name" value="Periplasmic binding protein-like II"/>
    <property type="match status" value="2"/>
</dbReference>
<comment type="similarity">
    <text evidence="2">Belongs to the bacterial solute-binding protein SsuA/TauA family.</text>
</comment>
<protein>
    <submittedName>
        <fullName evidence="5">NitT/TauT family transport system substrate-binding protein</fullName>
    </submittedName>
</protein>
<comment type="subcellular location">
    <subcellularLocation>
        <location evidence="1">Periplasm</location>
    </subcellularLocation>
</comment>
<dbReference type="STRING" id="1121400.SAMN02746065_1081"/>
<dbReference type="EMBL" id="FWXY01000008">
    <property type="protein sequence ID" value="SMC70896.1"/>
    <property type="molecule type" value="Genomic_DNA"/>
</dbReference>
<keyword evidence="3" id="KW-0732">Signal</keyword>
<feature type="domain" description="SsuA/THI5-like" evidence="4">
    <location>
        <begin position="41"/>
        <end position="250"/>
    </location>
</feature>
<dbReference type="GO" id="GO:0042597">
    <property type="term" value="C:periplasmic space"/>
    <property type="evidence" value="ECO:0007669"/>
    <property type="project" value="UniProtKB-SubCell"/>
</dbReference>
<accession>A0A1W2BDC8</accession>
<organism evidence="5 6">
    <name type="scientific">Desulfocicer vacuolatum DSM 3385</name>
    <dbReference type="NCBI Taxonomy" id="1121400"/>
    <lineage>
        <taxon>Bacteria</taxon>
        <taxon>Pseudomonadati</taxon>
        <taxon>Thermodesulfobacteriota</taxon>
        <taxon>Desulfobacteria</taxon>
        <taxon>Desulfobacterales</taxon>
        <taxon>Desulfobacteraceae</taxon>
        <taxon>Desulfocicer</taxon>
    </lineage>
</organism>
<dbReference type="SUPFAM" id="SSF53850">
    <property type="entry name" value="Periplasmic binding protein-like II"/>
    <property type="match status" value="1"/>
</dbReference>
<evidence type="ECO:0000313" key="6">
    <source>
        <dbReference type="Proteomes" id="UP000192418"/>
    </source>
</evidence>
<proteinExistence type="inferred from homology"/>
<dbReference type="Proteomes" id="UP000192418">
    <property type="component" value="Unassembled WGS sequence"/>
</dbReference>
<keyword evidence="6" id="KW-1185">Reference proteome</keyword>
<sequence length="336" mass="37179">MEKTIIVVNVLLLICINAGCADKIEEIKKNASIRIVLNPWPGYAHLFIAKEKGYFKENNVDIELVFKEDATISRETYKNGEVDGICMLLPDVIMLNVQNIPTKIVYVADYSNTGDVIIGRDNYNSLTDLKGKTVSFEGINTFSHMFVLKALENVGLSEIDVRFKNVIAGDVLKALKEGRIDAGHTWSPTKVKALNAGYKILGTAGDTPGVITDVLAFSSKVIKKRPAKILAVVKSILQARAFVHTNKQEAIAIMAKAESMSEAEMLDGIDGVYQPDLQGNVEAMKKKENMTSIYYSGEHVVRFFLNRGQLSHEPNLDEMIEPGFINELAGNQIIKK</sequence>
<evidence type="ECO:0000256" key="2">
    <source>
        <dbReference type="ARBA" id="ARBA00010742"/>
    </source>
</evidence>
<reference evidence="5 6" key="1">
    <citation type="submission" date="2017-04" db="EMBL/GenBank/DDBJ databases">
        <authorList>
            <person name="Afonso C.L."/>
            <person name="Miller P.J."/>
            <person name="Scott M.A."/>
            <person name="Spackman E."/>
            <person name="Goraichik I."/>
            <person name="Dimitrov K.M."/>
            <person name="Suarez D.L."/>
            <person name="Swayne D.E."/>
        </authorList>
    </citation>
    <scope>NUCLEOTIDE SEQUENCE [LARGE SCALE GENOMIC DNA]</scope>
    <source>
        <strain evidence="5 6">DSM 3385</strain>
    </source>
</reference>
<dbReference type="OrthoDB" id="5372616at2"/>
<evidence type="ECO:0000313" key="5">
    <source>
        <dbReference type="EMBL" id="SMC70896.1"/>
    </source>
</evidence>
<evidence type="ECO:0000259" key="4">
    <source>
        <dbReference type="Pfam" id="PF09084"/>
    </source>
</evidence>
<dbReference type="Pfam" id="PF09084">
    <property type="entry name" value="NMT1"/>
    <property type="match status" value="1"/>
</dbReference>
<dbReference type="InterPro" id="IPR015168">
    <property type="entry name" value="SsuA/THI5"/>
</dbReference>
<gene>
    <name evidence="5" type="ORF">SAMN02746065_1081</name>
</gene>
<dbReference type="AlphaFoldDB" id="A0A1W2BDC8"/>